<organism evidence="1 2">
    <name type="scientific">Mucinivorans hirudinis</name>
    <dbReference type="NCBI Taxonomy" id="1433126"/>
    <lineage>
        <taxon>Bacteria</taxon>
        <taxon>Pseudomonadati</taxon>
        <taxon>Bacteroidota</taxon>
        <taxon>Bacteroidia</taxon>
        <taxon>Bacteroidales</taxon>
        <taxon>Rikenellaceae</taxon>
        <taxon>Mucinivorans</taxon>
    </lineage>
</organism>
<protein>
    <submittedName>
        <fullName evidence="1">Uncharacterized protein</fullName>
    </submittedName>
</protein>
<dbReference type="KEGG" id="rbc:BN938_1185"/>
<evidence type="ECO:0000313" key="1">
    <source>
        <dbReference type="EMBL" id="CDN31279.1"/>
    </source>
</evidence>
<gene>
    <name evidence="1" type="ORF">BN938_1185</name>
</gene>
<accession>A0A060RCW0</accession>
<evidence type="ECO:0000313" key="2">
    <source>
        <dbReference type="Proteomes" id="UP000027616"/>
    </source>
</evidence>
<dbReference type="Proteomes" id="UP000027616">
    <property type="component" value="Chromosome I"/>
</dbReference>
<dbReference type="EMBL" id="HG934468">
    <property type="protein sequence ID" value="CDN31279.1"/>
    <property type="molecule type" value="Genomic_DNA"/>
</dbReference>
<reference evidence="1 2" key="1">
    <citation type="journal article" date="2015" name="Genome Announc.">
        <title>Complete Genome Sequence of the Novel Leech Symbiont Mucinivorans hirudinis M3T.</title>
        <authorList>
            <person name="Nelson M.C."/>
            <person name="Bomar L."/>
            <person name="Graf J."/>
        </authorList>
    </citation>
    <scope>NUCLEOTIDE SEQUENCE [LARGE SCALE GENOMIC DNA]</scope>
    <source>
        <strain evidence="2">M3</strain>
    </source>
</reference>
<keyword evidence="2" id="KW-1185">Reference proteome</keyword>
<dbReference type="HOGENOM" id="CLU_3330310_0_0_10"/>
<name>A0A060RCW0_9BACT</name>
<sequence length="38" mass="4486">MVSIILIFLGESGTYNLLLQSYKKLFINTFFDYNTFCK</sequence>
<dbReference type="AlphaFoldDB" id="A0A060RCW0"/>
<proteinExistence type="predicted"/>
<dbReference type="STRING" id="1433126.BN938_1185"/>